<protein>
    <recommendedName>
        <fullName evidence="1">MCAfunc domain-containing protein</fullName>
    </recommendedName>
</protein>
<dbReference type="GO" id="GO:0007166">
    <property type="term" value="P:cell surface receptor signaling pathway"/>
    <property type="evidence" value="ECO:0007669"/>
    <property type="project" value="InterPro"/>
</dbReference>
<reference evidence="2" key="1">
    <citation type="submission" date="2015-06" db="UniProtKB">
        <authorList>
            <consortium name="EnsemblPlants"/>
        </authorList>
    </citation>
    <scope>IDENTIFICATION</scope>
</reference>
<proteinExistence type="predicted"/>
<name>R7W603_AEGTA</name>
<accession>R7W603</accession>
<organism evidence="2">
    <name type="scientific">Aegilops tauschii</name>
    <name type="common">Tausch's goatgrass</name>
    <name type="synonym">Aegilops squarrosa</name>
    <dbReference type="NCBI Taxonomy" id="37682"/>
    <lineage>
        <taxon>Eukaryota</taxon>
        <taxon>Viridiplantae</taxon>
        <taxon>Streptophyta</taxon>
        <taxon>Embryophyta</taxon>
        <taxon>Tracheophyta</taxon>
        <taxon>Spermatophyta</taxon>
        <taxon>Magnoliopsida</taxon>
        <taxon>Liliopsida</taxon>
        <taxon>Poales</taxon>
        <taxon>Poaceae</taxon>
        <taxon>BOP clade</taxon>
        <taxon>Pooideae</taxon>
        <taxon>Triticodae</taxon>
        <taxon>Triticeae</taxon>
        <taxon>Triticinae</taxon>
        <taxon>Aegilops</taxon>
    </lineage>
</organism>
<dbReference type="Gene3D" id="1.20.930.20">
    <property type="entry name" value="Adaptor protein Cbl, N-terminal domain"/>
    <property type="match status" value="1"/>
</dbReference>
<dbReference type="InterPro" id="IPR036537">
    <property type="entry name" value="Adaptor_Cbl_N_dom_sf"/>
</dbReference>
<evidence type="ECO:0000259" key="1">
    <source>
        <dbReference type="Pfam" id="PF19584"/>
    </source>
</evidence>
<dbReference type="AlphaFoldDB" id="R7W603"/>
<feature type="domain" description="MCAfunc" evidence="1">
    <location>
        <begin position="48"/>
        <end position="123"/>
    </location>
</feature>
<dbReference type="InterPro" id="IPR045766">
    <property type="entry name" value="MCAfunc"/>
</dbReference>
<sequence length="257" mass="29192">MSHRTLYCVAICSTHLYRYFRTGSRQTVSRVLLAVKQLTGNLLCFNPKREEIVNALNGLEGTLREAYSLVSSCQDCSTTYRIFMEWKHTDQFRRVKKKIAKHLRFYPMIFHADITCRLERISNGTLSTCSSQDAGGVLTSSISHSNSEAQSEFINLVYVLGTGYQEIAEPFARKQKFRWGHCLPWKMVETAPCIHELNGSGFSGFHFSQLLAATNNFAFQCKIRSCGYADVYKLPQVYKRSDKTCLGICKSSFINPG</sequence>
<dbReference type="Pfam" id="PF19584">
    <property type="entry name" value="MCAfunc"/>
    <property type="match status" value="1"/>
</dbReference>
<dbReference type="PANTHER" id="PTHR46604">
    <property type="entry name" value="PROTEIN MID1-COMPLEMENTING ACTIVITY 1"/>
    <property type="match status" value="1"/>
</dbReference>
<dbReference type="EnsemblPlants" id="EMT15733">
    <property type="protein sequence ID" value="EMT15733"/>
    <property type="gene ID" value="F775_00213"/>
</dbReference>
<evidence type="ECO:0000313" key="2">
    <source>
        <dbReference type="EnsemblPlants" id="EMT15733"/>
    </source>
</evidence>
<dbReference type="ExpressionAtlas" id="R7W603">
    <property type="expression patterns" value="baseline"/>
</dbReference>
<dbReference type="PANTHER" id="PTHR46604:SF12">
    <property type="entry name" value="PROTEIN KINASE DOMAIN-CONTAINING PROTEIN"/>
    <property type="match status" value="1"/>
</dbReference>